<dbReference type="Gene3D" id="1.20.1250.20">
    <property type="entry name" value="MFS general substrate transporter like domains"/>
    <property type="match status" value="2"/>
</dbReference>
<dbReference type="OrthoDB" id="9787815at2"/>
<comment type="subcellular location">
    <subcellularLocation>
        <location evidence="1">Membrane</location>
        <topology evidence="1">Multi-pass membrane protein</topology>
    </subcellularLocation>
</comment>
<dbReference type="PANTHER" id="PTHR12778">
    <property type="entry name" value="SOLUTE CARRIER FAMILY 33 ACETYL-COA TRANSPORTER -RELATED"/>
    <property type="match status" value="1"/>
</dbReference>
<evidence type="ECO:0000256" key="3">
    <source>
        <dbReference type="ARBA" id="ARBA00022692"/>
    </source>
</evidence>
<dbReference type="InterPro" id="IPR036259">
    <property type="entry name" value="MFS_trans_sf"/>
</dbReference>
<keyword evidence="5 6" id="KW-0472">Membrane</keyword>
<evidence type="ECO:0000313" key="8">
    <source>
        <dbReference type="Proteomes" id="UP000240987"/>
    </source>
</evidence>
<comment type="caution">
    <text evidence="7">The sequence shown here is derived from an EMBL/GenBank/DDBJ whole genome shotgun (WGS) entry which is preliminary data.</text>
</comment>
<feature type="transmembrane region" description="Helical" evidence="6">
    <location>
        <begin position="84"/>
        <end position="105"/>
    </location>
</feature>
<dbReference type="RefSeq" id="WP_107241788.1">
    <property type="nucleotide sequence ID" value="NZ_PYMJ01000004.1"/>
</dbReference>
<dbReference type="AlphaFoldDB" id="A0A2T3JMA8"/>
<dbReference type="EMBL" id="PYMJ01000004">
    <property type="protein sequence ID" value="PSU50173.1"/>
    <property type="molecule type" value="Genomic_DNA"/>
</dbReference>
<evidence type="ECO:0000256" key="5">
    <source>
        <dbReference type="ARBA" id="ARBA00023136"/>
    </source>
</evidence>
<evidence type="ECO:0000256" key="4">
    <source>
        <dbReference type="ARBA" id="ARBA00022989"/>
    </source>
</evidence>
<evidence type="ECO:0000256" key="6">
    <source>
        <dbReference type="SAM" id="Phobius"/>
    </source>
</evidence>
<evidence type="ECO:0000313" key="7">
    <source>
        <dbReference type="EMBL" id="PSU50173.1"/>
    </source>
</evidence>
<feature type="transmembrane region" description="Helical" evidence="6">
    <location>
        <begin position="53"/>
        <end position="72"/>
    </location>
</feature>
<feature type="transmembrane region" description="Helical" evidence="6">
    <location>
        <begin position="150"/>
        <end position="171"/>
    </location>
</feature>
<feature type="transmembrane region" description="Helical" evidence="6">
    <location>
        <begin position="177"/>
        <end position="199"/>
    </location>
</feature>
<keyword evidence="4 6" id="KW-1133">Transmembrane helix</keyword>
<accession>A0A2T3JMA8</accession>
<name>A0A2T3JMA8_9GAMM</name>
<dbReference type="InterPro" id="IPR004752">
    <property type="entry name" value="AmpG_permease/AT-1"/>
</dbReference>
<dbReference type="GO" id="GO:0022857">
    <property type="term" value="F:transmembrane transporter activity"/>
    <property type="evidence" value="ECO:0007669"/>
    <property type="project" value="InterPro"/>
</dbReference>
<keyword evidence="3 6" id="KW-0812">Transmembrane</keyword>
<dbReference type="GO" id="GO:0016020">
    <property type="term" value="C:membrane"/>
    <property type="evidence" value="ECO:0007669"/>
    <property type="project" value="UniProtKB-SubCell"/>
</dbReference>
<feature type="transmembrane region" description="Helical" evidence="6">
    <location>
        <begin position="229"/>
        <end position="251"/>
    </location>
</feature>
<feature type="transmembrane region" description="Helical" evidence="6">
    <location>
        <begin position="295"/>
        <end position="316"/>
    </location>
</feature>
<feature type="transmembrane region" description="Helical" evidence="6">
    <location>
        <begin position="383"/>
        <end position="401"/>
    </location>
</feature>
<sequence length="422" mass="46063">MTFPTRLTSGLKLSSLLSIMAGVYTTQSLIGMFTLQGMPAVLKSQDVSTSQIGLFYLAILPWALKFLWSPYLEKIRKKGDTLKNHGYLVLFAQVAILVILGILAFTQALHQLSLLFLCVFALAMFSTIADMSTDGLAVDQLPRSKRRIGNVMQVGGAYLGAIFGGGLFIYLTGAVDWQVALFALMGLVIIMSLPTLQLFSRTTSQPTIKDVSTPSLKSAFSSSKVRRGLFLIMLCQIGTRGVLSMMMPFLYEKGINLENLGLLVAGGGALTGFIGVALSGWAIKHINAIKMLTICLAVEAILYTGFFLYSASLVNIPYMLEVLFILNAVISAAKFLALYTLMMEWSYGSQAGIDYSLFQSMDMIVTIIMAVLCGWLISYLGYSAHYSLAIIATCFAAYQITRFSDLASRNTFSEGTLNTQKN</sequence>
<evidence type="ECO:0000256" key="2">
    <source>
        <dbReference type="ARBA" id="ARBA00022448"/>
    </source>
</evidence>
<proteinExistence type="predicted"/>
<dbReference type="Proteomes" id="UP000240987">
    <property type="component" value="Unassembled WGS sequence"/>
</dbReference>
<keyword evidence="2" id="KW-0813">Transport</keyword>
<evidence type="ECO:0000256" key="1">
    <source>
        <dbReference type="ARBA" id="ARBA00004141"/>
    </source>
</evidence>
<dbReference type="SUPFAM" id="SSF103473">
    <property type="entry name" value="MFS general substrate transporter"/>
    <property type="match status" value="1"/>
</dbReference>
<feature type="transmembrane region" description="Helical" evidence="6">
    <location>
        <begin position="12"/>
        <end position="33"/>
    </location>
</feature>
<dbReference type="PANTHER" id="PTHR12778:SF10">
    <property type="entry name" value="MAJOR FACILITATOR SUPERFAMILY DOMAIN-CONTAINING PROTEIN 3"/>
    <property type="match status" value="1"/>
</dbReference>
<gene>
    <name evidence="7" type="ORF">C9J12_05395</name>
</gene>
<feature type="transmembrane region" description="Helical" evidence="6">
    <location>
        <begin position="355"/>
        <end position="377"/>
    </location>
</feature>
<dbReference type="InterPro" id="IPR011701">
    <property type="entry name" value="MFS"/>
</dbReference>
<protein>
    <submittedName>
        <fullName evidence="7">MFS transporter</fullName>
    </submittedName>
</protein>
<organism evidence="7 8">
    <name type="scientific">Photobacterium frigidiphilum</name>
    <dbReference type="NCBI Taxonomy" id="264736"/>
    <lineage>
        <taxon>Bacteria</taxon>
        <taxon>Pseudomonadati</taxon>
        <taxon>Pseudomonadota</taxon>
        <taxon>Gammaproteobacteria</taxon>
        <taxon>Vibrionales</taxon>
        <taxon>Vibrionaceae</taxon>
        <taxon>Photobacterium</taxon>
    </lineage>
</organism>
<reference evidence="7 8" key="1">
    <citation type="submission" date="2018-01" db="EMBL/GenBank/DDBJ databases">
        <title>Whole genome sequencing of Histamine producing bacteria.</title>
        <authorList>
            <person name="Butler K."/>
        </authorList>
    </citation>
    <scope>NUCLEOTIDE SEQUENCE [LARGE SCALE GENOMIC DNA]</scope>
    <source>
        <strain evidence="7 8">JCM 12947</strain>
    </source>
</reference>
<feature type="transmembrane region" description="Helical" evidence="6">
    <location>
        <begin position="111"/>
        <end position="129"/>
    </location>
</feature>
<feature type="transmembrane region" description="Helical" evidence="6">
    <location>
        <begin position="322"/>
        <end position="343"/>
    </location>
</feature>
<feature type="transmembrane region" description="Helical" evidence="6">
    <location>
        <begin position="263"/>
        <end position="283"/>
    </location>
</feature>
<dbReference type="Pfam" id="PF07690">
    <property type="entry name" value="MFS_1"/>
    <property type="match status" value="1"/>
</dbReference>
<keyword evidence="8" id="KW-1185">Reference proteome</keyword>